<proteinExistence type="predicted"/>
<name>A0A5D8ZAN7_9GAMM</name>
<gene>
    <name evidence="3" type="ORF">FW784_02580</name>
</gene>
<dbReference type="CDD" id="cd04186">
    <property type="entry name" value="GT_2_like_c"/>
    <property type="match status" value="1"/>
</dbReference>
<reference evidence="3 4" key="1">
    <citation type="submission" date="2019-08" db="EMBL/GenBank/DDBJ databases">
        <title>Draft genome sequence of Lysobacter sp. UKS-15.</title>
        <authorList>
            <person name="Im W.-T."/>
        </authorList>
    </citation>
    <scope>NUCLEOTIDE SEQUENCE [LARGE SCALE GENOMIC DNA]</scope>
    <source>
        <strain evidence="3 4">UKS-15</strain>
    </source>
</reference>
<dbReference type="AlphaFoldDB" id="A0A5D8ZAN7"/>
<dbReference type="Pfam" id="PF13692">
    <property type="entry name" value="Glyco_trans_1_4"/>
    <property type="match status" value="1"/>
</dbReference>
<dbReference type="SUPFAM" id="SSF53756">
    <property type="entry name" value="UDP-Glycosyltransferase/glycogen phosphorylase"/>
    <property type="match status" value="1"/>
</dbReference>
<dbReference type="GO" id="GO:0016740">
    <property type="term" value="F:transferase activity"/>
    <property type="evidence" value="ECO:0007669"/>
    <property type="project" value="UniProtKB-KW"/>
</dbReference>
<dbReference type="InterPro" id="IPR001173">
    <property type="entry name" value="Glyco_trans_2-like"/>
</dbReference>
<comment type="caution">
    <text evidence="3">The sequence shown here is derived from an EMBL/GenBank/DDBJ whole genome shotgun (WGS) entry which is preliminary data.</text>
</comment>
<evidence type="ECO:0000256" key="1">
    <source>
        <dbReference type="SAM" id="MobiDB-lite"/>
    </source>
</evidence>
<dbReference type="PANTHER" id="PTHR43179">
    <property type="entry name" value="RHAMNOSYLTRANSFERASE WBBL"/>
    <property type="match status" value="1"/>
</dbReference>
<feature type="domain" description="Glycosyltransferase 2-like" evidence="2">
    <location>
        <begin position="124"/>
        <end position="242"/>
    </location>
</feature>
<dbReference type="RefSeq" id="WP_149351798.1">
    <property type="nucleotide sequence ID" value="NZ_VTRV01000015.1"/>
</dbReference>
<dbReference type="PANTHER" id="PTHR43179:SF7">
    <property type="entry name" value="RHAMNOSYLTRANSFERASE WBBL"/>
    <property type="match status" value="1"/>
</dbReference>
<accession>A0A5D8ZAN7</accession>
<dbReference type="Proteomes" id="UP000323164">
    <property type="component" value="Unassembled WGS sequence"/>
</dbReference>
<dbReference type="InterPro" id="IPR029044">
    <property type="entry name" value="Nucleotide-diphossugar_trans"/>
</dbReference>
<keyword evidence="3" id="KW-0808">Transferase</keyword>
<evidence type="ECO:0000313" key="4">
    <source>
        <dbReference type="Proteomes" id="UP000323164"/>
    </source>
</evidence>
<dbReference type="SUPFAM" id="SSF53448">
    <property type="entry name" value="Nucleotide-diphospho-sugar transferases"/>
    <property type="match status" value="1"/>
</dbReference>
<dbReference type="Gene3D" id="3.90.550.10">
    <property type="entry name" value="Spore Coat Polysaccharide Biosynthesis Protein SpsA, Chain A"/>
    <property type="match status" value="1"/>
</dbReference>
<feature type="region of interest" description="Disordered" evidence="1">
    <location>
        <begin position="1"/>
        <end position="24"/>
    </location>
</feature>
<dbReference type="OrthoDB" id="9179784at2"/>
<evidence type="ECO:0000259" key="2">
    <source>
        <dbReference type="Pfam" id="PF00535"/>
    </source>
</evidence>
<dbReference type="Gene3D" id="3.40.50.2000">
    <property type="entry name" value="Glycogen Phosphorylase B"/>
    <property type="match status" value="1"/>
</dbReference>
<dbReference type="Pfam" id="PF00535">
    <property type="entry name" value="Glycos_transf_2"/>
    <property type="match status" value="1"/>
</dbReference>
<dbReference type="EMBL" id="VTRV01000015">
    <property type="protein sequence ID" value="TZF91192.1"/>
    <property type="molecule type" value="Genomic_DNA"/>
</dbReference>
<protein>
    <submittedName>
        <fullName evidence="3">Glycosyltransferase</fullName>
    </submittedName>
</protein>
<sequence length="759" mass="83684">MTDPSNPAHQHAGRQSDAPIEVQRPEPAELSRMRRELDAARRVAEHAVSMLEAIRASTSWSLTRPLRVVSERLRGRRWREPASPSLPWATPSTLRARTGAEESVDTSALVERLAFPTAASPRVSIIVPTYGKLGVTARCLRSIQEHASATSFEVIVVEDRSNDPDIGRLSAVPGLVYRENASNLGFLRSCNEAVNSARGEYICFLNNDTEVTAGWLDALLDIHERFPDCGIAGAKLLFPDGSLQEAGGIIWADGSGWNFGRGRDPRAPEFNYVREVDYCSGAALLLRTELFKDVGRFDERYAPAYYEDADLAFRIREGGLKVYYCPRSEVVHIEGVSHGTGDDAGIKSFQARNRKVFRARWRHVLDRDHYRNGDRVFRAREHARHKPVVLVTDHMVPQPDRDAGSRAMLQTMLRLVAMGMVVKFWPNDRIYDPRMRHLLDDAGVEIVAGDSCGGSFEAYVRDVGQELDFALLSRPNFAEPYLSLLREYSRAHIVFYGHDIHHRRMLAQAEVTGDPQVRRAAVEMRGLEESIWLQVDSIIYPSREEAGLAAAFAGEERVHSVPLYCFGESELTFPVPDPDAVKILFVAGFGHPPNEDAAEWLASEILPRVQRALPNATLWLVGSNPTARVRALAARGVRIHANVSSEELEAHYRDASVAIAPLRFGGGVKLKVVEAMARGVPIVTTSVGAQGLDAVGGALAIADDAQALAALVVNLAQDPALARRTALAAHDYLRENYSESAMEQALARAFNAVEGVVAS</sequence>
<evidence type="ECO:0000313" key="3">
    <source>
        <dbReference type="EMBL" id="TZF91192.1"/>
    </source>
</evidence>
<organism evidence="3 4">
    <name type="scientific">Cognatilysobacter lacus</name>
    <dbReference type="NCBI Taxonomy" id="1643323"/>
    <lineage>
        <taxon>Bacteria</taxon>
        <taxon>Pseudomonadati</taxon>
        <taxon>Pseudomonadota</taxon>
        <taxon>Gammaproteobacteria</taxon>
        <taxon>Lysobacterales</taxon>
        <taxon>Lysobacteraceae</taxon>
        <taxon>Cognatilysobacter</taxon>
    </lineage>
</organism>
<keyword evidence="4" id="KW-1185">Reference proteome</keyword>